<protein>
    <submittedName>
        <fullName evidence="1">Uncharacterized protein</fullName>
    </submittedName>
</protein>
<gene>
    <name evidence="1" type="ORF">TRUGW13939_09730</name>
</gene>
<dbReference type="RefSeq" id="XP_035348743.1">
    <property type="nucleotide sequence ID" value="XM_035492850.1"/>
</dbReference>
<keyword evidence="2" id="KW-1185">Reference proteome</keyword>
<evidence type="ECO:0000313" key="1">
    <source>
        <dbReference type="EMBL" id="QKX62569.1"/>
    </source>
</evidence>
<name>A0A7H8R854_TALRU</name>
<dbReference type="GeneID" id="55997213"/>
<organism evidence="1 2">
    <name type="scientific">Talaromyces rugulosus</name>
    <name type="common">Penicillium rugulosum</name>
    <dbReference type="NCBI Taxonomy" id="121627"/>
    <lineage>
        <taxon>Eukaryota</taxon>
        <taxon>Fungi</taxon>
        <taxon>Dikarya</taxon>
        <taxon>Ascomycota</taxon>
        <taxon>Pezizomycotina</taxon>
        <taxon>Eurotiomycetes</taxon>
        <taxon>Eurotiomycetidae</taxon>
        <taxon>Eurotiales</taxon>
        <taxon>Trichocomaceae</taxon>
        <taxon>Talaromyces</taxon>
        <taxon>Talaromyces sect. Islandici</taxon>
    </lineage>
</organism>
<proteinExistence type="predicted"/>
<dbReference type="KEGG" id="trg:TRUGW13939_09730"/>
<accession>A0A7H8R854</accession>
<dbReference type="AlphaFoldDB" id="A0A7H8R854"/>
<reference evidence="2" key="1">
    <citation type="submission" date="2020-06" db="EMBL/GenBank/DDBJ databases">
        <title>A chromosome-scale genome assembly of Talaromyces rugulosus W13939.</title>
        <authorList>
            <person name="Wang B."/>
            <person name="Guo L."/>
            <person name="Ye K."/>
            <person name="Wang L."/>
        </authorList>
    </citation>
    <scope>NUCLEOTIDE SEQUENCE [LARGE SCALE GENOMIC DNA]</scope>
    <source>
        <strain evidence="2">W13939</strain>
    </source>
</reference>
<dbReference type="Proteomes" id="UP000509510">
    <property type="component" value="Chromosome V"/>
</dbReference>
<sequence>MSLTPRTSVERYIPPDDLYKEATSFVAALKSNPSDKDAVKNLNEANDAIKKYNTENRFTENDGLIPIPEIQSNIQEYEDLKRLVEDPENIEALSKLQELCDKWNIVVKKNAFPGDWSLTLPEVPTKEIPPPKTVADLYAQADQWIFQLGNSPQEPNAVGELEKINEQITEDSKKIDINGYQASAKDLAESLQAHTQAPTQGNYDTFQLCRNKLVQFIQEHNYPNSWLPQNIDPPKRTRYELLLEAKPYIDKLFGKADDSDSFQKILEINQKIADPNGEIPISQLREAYGNGQKYMKQLIQDPYNEDFYNTYEI</sequence>
<evidence type="ECO:0000313" key="2">
    <source>
        <dbReference type="Proteomes" id="UP000509510"/>
    </source>
</evidence>
<dbReference type="EMBL" id="CP055902">
    <property type="protein sequence ID" value="QKX62569.1"/>
    <property type="molecule type" value="Genomic_DNA"/>
</dbReference>